<keyword evidence="4 6" id="KW-1133">Transmembrane helix</keyword>
<feature type="domain" description="ABC transmembrane type-1" evidence="7">
    <location>
        <begin position="181"/>
        <end position="376"/>
    </location>
</feature>
<evidence type="ECO:0000256" key="4">
    <source>
        <dbReference type="ARBA" id="ARBA00022989"/>
    </source>
</evidence>
<feature type="transmembrane region" description="Helical" evidence="6">
    <location>
        <begin position="177"/>
        <end position="207"/>
    </location>
</feature>
<dbReference type="InterPro" id="IPR000515">
    <property type="entry name" value="MetI-like"/>
</dbReference>
<dbReference type="SUPFAM" id="SSF161098">
    <property type="entry name" value="MetI-like"/>
    <property type="match status" value="1"/>
</dbReference>
<feature type="transmembrane region" description="Helical" evidence="6">
    <location>
        <begin position="253"/>
        <end position="272"/>
    </location>
</feature>
<dbReference type="CDD" id="cd06261">
    <property type="entry name" value="TM_PBP2"/>
    <property type="match status" value="1"/>
</dbReference>
<feature type="transmembrane region" description="Helical" evidence="6">
    <location>
        <begin position="327"/>
        <end position="351"/>
    </location>
</feature>
<dbReference type="GO" id="GO:0055085">
    <property type="term" value="P:transmembrane transport"/>
    <property type="evidence" value="ECO:0007669"/>
    <property type="project" value="InterPro"/>
</dbReference>
<keyword evidence="2 6" id="KW-0813">Transport</keyword>
<evidence type="ECO:0000256" key="1">
    <source>
        <dbReference type="ARBA" id="ARBA00004651"/>
    </source>
</evidence>
<comment type="subcellular location">
    <subcellularLocation>
        <location evidence="1 6">Cell membrane</location>
        <topology evidence="1 6">Multi-pass membrane protein</topology>
    </subcellularLocation>
</comment>
<dbReference type="PANTHER" id="PTHR30177:SF30">
    <property type="entry name" value="GLYCINE BETAINE UPTAKE SYSTEM PERMEASE PROTEIN YEHY"/>
    <property type="match status" value="1"/>
</dbReference>
<feature type="transmembrane region" description="Helical" evidence="6">
    <location>
        <begin position="357"/>
        <end position="380"/>
    </location>
</feature>
<evidence type="ECO:0000256" key="2">
    <source>
        <dbReference type="ARBA" id="ARBA00022448"/>
    </source>
</evidence>
<dbReference type="PANTHER" id="PTHR30177">
    <property type="entry name" value="GLYCINE BETAINE/L-PROLINE TRANSPORT SYSTEM PERMEASE PROTEIN PROW"/>
    <property type="match status" value="1"/>
</dbReference>
<dbReference type="PROSITE" id="PS50928">
    <property type="entry name" value="ABC_TM1"/>
    <property type="match status" value="1"/>
</dbReference>
<comment type="similarity">
    <text evidence="6">Belongs to the binding-protein-dependent transport system permease family.</text>
</comment>
<accession>A0A653E366</accession>
<dbReference type="AlphaFoldDB" id="A0A653E366"/>
<evidence type="ECO:0000256" key="5">
    <source>
        <dbReference type="ARBA" id="ARBA00023136"/>
    </source>
</evidence>
<dbReference type="InterPro" id="IPR035906">
    <property type="entry name" value="MetI-like_sf"/>
</dbReference>
<dbReference type="GO" id="GO:0031460">
    <property type="term" value="P:glycine betaine transport"/>
    <property type="evidence" value="ECO:0007669"/>
    <property type="project" value="TreeGrafter"/>
</dbReference>
<feature type="transmembrane region" description="Helical" evidence="6">
    <location>
        <begin position="139"/>
        <end position="157"/>
    </location>
</feature>
<organism evidence="8">
    <name type="scientific">Pseudomonas marincola</name>
    <dbReference type="NCBI Taxonomy" id="437900"/>
    <lineage>
        <taxon>Bacteria</taxon>
        <taxon>Pseudomonadati</taxon>
        <taxon>Pseudomonadota</taxon>
        <taxon>Gammaproteobacteria</taxon>
        <taxon>Pseudomonadales</taxon>
        <taxon>Pseudomonadaceae</taxon>
        <taxon>Pseudomonas</taxon>
    </lineage>
</organism>
<proteinExistence type="inferred from homology"/>
<feature type="transmembrane region" description="Helical" evidence="6">
    <location>
        <begin position="107"/>
        <end position="127"/>
    </location>
</feature>
<dbReference type="Pfam" id="PF00528">
    <property type="entry name" value="BPD_transp_1"/>
    <property type="match status" value="1"/>
</dbReference>
<keyword evidence="3 6" id="KW-0812">Transmembrane</keyword>
<feature type="transmembrane region" description="Helical" evidence="6">
    <location>
        <begin position="80"/>
        <end position="101"/>
    </location>
</feature>
<feature type="transmembrane region" description="Helical" evidence="6">
    <location>
        <begin position="219"/>
        <end position="241"/>
    </location>
</feature>
<evidence type="ECO:0000256" key="3">
    <source>
        <dbReference type="ARBA" id="ARBA00022692"/>
    </source>
</evidence>
<protein>
    <submittedName>
        <fullName evidence="8">ABC transporter permease</fullName>
    </submittedName>
</protein>
<dbReference type="RefSeq" id="WP_150548232.1">
    <property type="nucleotide sequence ID" value="NZ_LR215729.2"/>
</dbReference>
<evidence type="ECO:0000256" key="6">
    <source>
        <dbReference type="RuleBase" id="RU363032"/>
    </source>
</evidence>
<sequence>MESPRPTPNRVVLTLVCIVLAVLLLADFASVQANRIVPGQGLGLFKALGSVWATSLIACLLAIAALAWRPNPLCYRVMLALVVLLLCQLPLSLAWFIHLHIADDQPYARAGIAAGGWTLLFIGSLLLIECRQRMQPAPFWWRAAPLGLVLISAWLIYSGDLAALSLLREYSSRRSEFWQALAGHLSLVGGALLGSLIIGLLLAWLTLRVPRLQRPIFGLLNFFQTIPSLALFGLLIAPLSYLANKYPVLQGLGIHGIGWAPAIIALVAYSLLPVVRNTSVALSGVAPAVIESAHGMGMSSWQVLRQVRVPLALPVIIEGIRITTIQAIGLVAVAALIGASGFGSFIFQGLGQGAMDLVLLGALPTIFLALLADALFSALARHCQPGVRA</sequence>
<dbReference type="GO" id="GO:0005886">
    <property type="term" value="C:plasma membrane"/>
    <property type="evidence" value="ECO:0007669"/>
    <property type="project" value="UniProtKB-SubCell"/>
</dbReference>
<evidence type="ECO:0000313" key="8">
    <source>
        <dbReference type="EMBL" id="VEV97180.1"/>
    </source>
</evidence>
<reference evidence="8" key="1">
    <citation type="submission" date="2019-02" db="EMBL/GenBank/DDBJ databases">
        <authorList>
            <consortium name="Genoscope - CEA"/>
            <person name="William W."/>
        </authorList>
    </citation>
    <scope>NUCLEOTIDE SEQUENCE [LARGE SCALE GENOMIC DNA]</scope>
    <source>
        <strain evidence="8">YSy11</strain>
    </source>
</reference>
<name>A0A653E366_9PSED</name>
<feature type="transmembrane region" description="Helical" evidence="6">
    <location>
        <begin position="49"/>
        <end position="68"/>
    </location>
</feature>
<keyword evidence="5 6" id="KW-0472">Membrane</keyword>
<gene>
    <name evidence="8" type="ORF">PMYSY11_2134</name>
</gene>
<dbReference type="EMBL" id="LR215729">
    <property type="protein sequence ID" value="VEV97180.1"/>
    <property type="molecule type" value="Genomic_DNA"/>
</dbReference>
<dbReference type="Gene3D" id="1.10.3720.10">
    <property type="entry name" value="MetI-like"/>
    <property type="match status" value="1"/>
</dbReference>
<evidence type="ECO:0000259" key="7">
    <source>
        <dbReference type="PROSITE" id="PS50928"/>
    </source>
</evidence>
<dbReference type="InterPro" id="IPR051204">
    <property type="entry name" value="ABC_transp_perm/SBD"/>
</dbReference>